<sequence>MCGIFGYLGSNQQAGSLILDGLKTLEYRGYDSWGVAIKKNDGSLYIEKHIGKIGSASLPSFPAHVGIGHTRWATHGGVRNENAHPHTDCTKKIAIVHNGIVENFETIKSDLNKKGHTFKSETDSEVIAHLIEEIYKTEPNKVKVMQKLRSHITGLNAVITFFPEDESFYIIKNGSPIVIGEGDNEFYIASDASAIIPHTKKVYFLEDNEMVELSKKGVSLFDTKGVHQNITYTTLTYAAESTEKGSFDHFMLKEISEQPKILRNIGETQKTEIKKAADEISSSYGTYLIGCGTASYACLAGTYLFSKIAHRHVNFAIGSEFSYLLDFLKENSLVFALSQSGETIDIISSVKKAKEKKAQLLSLTNSQGSSLYRMSDHNLLLHAGPEKAVASTKAYTAKISFLYLIAHQLAGTFEKGKINLLKAVDEISQIIQNKSSIQSLAAKMKDYKSIFILGRGVSYAAALESALKIKEVSYIHAEGFAAGELKHGVIALIEKGTPVILFNPEDETYEDTLSAAHEVSARGAHVIGVSSKNDKVYDTFIEVKNCGNATIIPNVVIAQLLGYFLALAKGLDPDKPRNLAKSVTVK</sequence>
<dbReference type="InterPro" id="IPR029055">
    <property type="entry name" value="Ntn_hydrolases_N"/>
</dbReference>
<evidence type="ECO:0000256" key="3">
    <source>
        <dbReference type="ARBA" id="ARBA00016090"/>
    </source>
</evidence>
<comment type="catalytic activity">
    <reaction evidence="1">
        <text>D-fructose 6-phosphate + L-glutamine = D-glucosamine 6-phosphate + L-glutamate</text>
        <dbReference type="Rhea" id="RHEA:13237"/>
        <dbReference type="ChEBI" id="CHEBI:29985"/>
        <dbReference type="ChEBI" id="CHEBI:58359"/>
        <dbReference type="ChEBI" id="CHEBI:58725"/>
        <dbReference type="ChEBI" id="CHEBI:61527"/>
        <dbReference type="EC" id="2.6.1.16"/>
    </reaction>
</comment>
<evidence type="ECO:0000259" key="9">
    <source>
        <dbReference type="PROSITE" id="PS51464"/>
    </source>
</evidence>
<dbReference type="InterPro" id="IPR017932">
    <property type="entry name" value="GATase_2_dom"/>
</dbReference>
<evidence type="ECO:0000256" key="7">
    <source>
        <dbReference type="ARBA" id="ARBA00022962"/>
    </source>
</evidence>
<name>A0A2M7U145_9BACT</name>
<evidence type="ECO:0000313" key="10">
    <source>
        <dbReference type="EMBL" id="PIZ63794.1"/>
    </source>
</evidence>
<dbReference type="EMBL" id="PFOB01000013">
    <property type="protein sequence ID" value="PIZ63794.1"/>
    <property type="molecule type" value="Genomic_DNA"/>
</dbReference>
<evidence type="ECO:0000256" key="5">
    <source>
        <dbReference type="ARBA" id="ARBA00022679"/>
    </source>
</evidence>
<dbReference type="Gene3D" id="3.40.50.10490">
    <property type="entry name" value="Glucose-6-phosphate isomerase like protein, domain 1"/>
    <property type="match status" value="2"/>
</dbReference>
<dbReference type="Proteomes" id="UP000228503">
    <property type="component" value="Unassembled WGS sequence"/>
</dbReference>
<keyword evidence="5" id="KW-0808">Transferase</keyword>
<dbReference type="InterPro" id="IPR046348">
    <property type="entry name" value="SIS_dom_sf"/>
</dbReference>
<proteinExistence type="predicted"/>
<dbReference type="InterPro" id="IPR001347">
    <property type="entry name" value="SIS_dom"/>
</dbReference>
<keyword evidence="4" id="KW-0032">Aminotransferase</keyword>
<dbReference type="CDD" id="cd00714">
    <property type="entry name" value="GFAT"/>
    <property type="match status" value="1"/>
</dbReference>
<dbReference type="CDD" id="cd05009">
    <property type="entry name" value="SIS_GlmS_GlmD_2"/>
    <property type="match status" value="1"/>
</dbReference>
<dbReference type="PROSITE" id="PS51464">
    <property type="entry name" value="SIS"/>
    <property type="match status" value="2"/>
</dbReference>
<dbReference type="GO" id="GO:0006002">
    <property type="term" value="P:fructose 6-phosphate metabolic process"/>
    <property type="evidence" value="ECO:0007669"/>
    <property type="project" value="TreeGrafter"/>
</dbReference>
<comment type="caution">
    <text evidence="10">The sequence shown here is derived from an EMBL/GenBank/DDBJ whole genome shotgun (WGS) entry which is preliminary data.</text>
</comment>
<dbReference type="FunFam" id="3.60.20.10:FF:000006">
    <property type="entry name" value="Glutamine--fructose-6-phosphate aminotransferase [isomerizing]"/>
    <property type="match status" value="1"/>
</dbReference>
<protein>
    <recommendedName>
        <fullName evidence="3">Glutamine--fructose-6-phosphate aminotransferase [isomerizing]</fullName>
        <ecNumber evidence="2">2.6.1.16</ecNumber>
    </recommendedName>
</protein>
<dbReference type="NCBIfam" id="NF001484">
    <property type="entry name" value="PRK00331.1"/>
    <property type="match status" value="1"/>
</dbReference>
<evidence type="ECO:0000256" key="2">
    <source>
        <dbReference type="ARBA" id="ARBA00012916"/>
    </source>
</evidence>
<accession>A0A2M7U145</accession>
<dbReference type="Pfam" id="PF01380">
    <property type="entry name" value="SIS"/>
    <property type="match status" value="2"/>
</dbReference>
<dbReference type="InterPro" id="IPR047084">
    <property type="entry name" value="GFAT_N"/>
</dbReference>
<evidence type="ECO:0000259" key="8">
    <source>
        <dbReference type="PROSITE" id="PS51278"/>
    </source>
</evidence>
<dbReference type="PANTHER" id="PTHR10937:SF0">
    <property type="entry name" value="GLUTAMINE--FRUCTOSE-6-PHOSPHATE TRANSAMINASE (ISOMERIZING)"/>
    <property type="match status" value="1"/>
</dbReference>
<organism evidence="10 11">
    <name type="scientific">Candidatus Roizmanbacteria bacterium CG_4_10_14_0_2_um_filter_39_13</name>
    <dbReference type="NCBI Taxonomy" id="1974825"/>
    <lineage>
        <taxon>Bacteria</taxon>
        <taxon>Candidatus Roizmaniibacteriota</taxon>
    </lineage>
</organism>
<dbReference type="GO" id="GO:0097367">
    <property type="term" value="F:carbohydrate derivative binding"/>
    <property type="evidence" value="ECO:0007669"/>
    <property type="project" value="InterPro"/>
</dbReference>
<dbReference type="Pfam" id="PF13522">
    <property type="entry name" value="GATase_6"/>
    <property type="match status" value="1"/>
</dbReference>
<dbReference type="InterPro" id="IPR005855">
    <property type="entry name" value="GFAT"/>
</dbReference>
<dbReference type="GO" id="GO:0006047">
    <property type="term" value="P:UDP-N-acetylglucosamine metabolic process"/>
    <property type="evidence" value="ECO:0007669"/>
    <property type="project" value="TreeGrafter"/>
</dbReference>
<evidence type="ECO:0000256" key="4">
    <source>
        <dbReference type="ARBA" id="ARBA00022576"/>
    </source>
</evidence>
<feature type="domain" description="SIS" evidence="9">
    <location>
        <begin position="276"/>
        <end position="415"/>
    </location>
</feature>
<dbReference type="PANTHER" id="PTHR10937">
    <property type="entry name" value="GLUCOSAMINE--FRUCTOSE-6-PHOSPHATE AMINOTRANSFERASE, ISOMERIZING"/>
    <property type="match status" value="1"/>
</dbReference>
<dbReference type="PROSITE" id="PS51278">
    <property type="entry name" value="GATASE_TYPE_2"/>
    <property type="match status" value="1"/>
</dbReference>
<gene>
    <name evidence="10" type="primary">glmS</name>
    <name evidence="10" type="ORF">COY16_00925</name>
</gene>
<dbReference type="GO" id="GO:0006487">
    <property type="term" value="P:protein N-linked glycosylation"/>
    <property type="evidence" value="ECO:0007669"/>
    <property type="project" value="TreeGrafter"/>
</dbReference>
<dbReference type="InterPro" id="IPR035466">
    <property type="entry name" value="GlmS/AgaS_SIS"/>
</dbReference>
<dbReference type="EC" id="2.6.1.16" evidence="2"/>
<dbReference type="GO" id="GO:0004360">
    <property type="term" value="F:glutamine-fructose-6-phosphate transaminase (isomerizing) activity"/>
    <property type="evidence" value="ECO:0007669"/>
    <property type="project" value="UniProtKB-EC"/>
</dbReference>
<dbReference type="Gene3D" id="3.60.20.10">
    <property type="entry name" value="Glutamine Phosphoribosylpyrophosphate, subunit 1, domain 1"/>
    <property type="match status" value="1"/>
</dbReference>
<feature type="domain" description="Glutamine amidotransferase type-2" evidence="8">
    <location>
        <begin position="2"/>
        <end position="216"/>
    </location>
</feature>
<dbReference type="InterPro" id="IPR035490">
    <property type="entry name" value="GlmS/FrlB_SIS"/>
</dbReference>
<keyword evidence="6" id="KW-0677">Repeat</keyword>
<dbReference type="NCBIfam" id="TIGR01135">
    <property type="entry name" value="glmS"/>
    <property type="match status" value="1"/>
</dbReference>
<dbReference type="SUPFAM" id="SSF56235">
    <property type="entry name" value="N-terminal nucleophile aminohydrolases (Ntn hydrolases)"/>
    <property type="match status" value="1"/>
</dbReference>
<evidence type="ECO:0000256" key="1">
    <source>
        <dbReference type="ARBA" id="ARBA00001031"/>
    </source>
</evidence>
<dbReference type="CDD" id="cd05008">
    <property type="entry name" value="SIS_GlmS_GlmD_1"/>
    <property type="match status" value="1"/>
</dbReference>
<evidence type="ECO:0000256" key="6">
    <source>
        <dbReference type="ARBA" id="ARBA00022737"/>
    </source>
</evidence>
<evidence type="ECO:0000313" key="11">
    <source>
        <dbReference type="Proteomes" id="UP000228503"/>
    </source>
</evidence>
<keyword evidence="7" id="KW-0315">Glutamine amidotransferase</keyword>
<dbReference type="SUPFAM" id="SSF53697">
    <property type="entry name" value="SIS domain"/>
    <property type="match status" value="1"/>
</dbReference>
<feature type="domain" description="SIS" evidence="9">
    <location>
        <begin position="440"/>
        <end position="576"/>
    </location>
</feature>
<reference evidence="11" key="1">
    <citation type="submission" date="2017-09" db="EMBL/GenBank/DDBJ databases">
        <title>Depth-based differentiation of microbial function through sediment-hosted aquifers and enrichment of novel symbionts in the deep terrestrial subsurface.</title>
        <authorList>
            <person name="Probst A.J."/>
            <person name="Ladd B."/>
            <person name="Jarett J.K."/>
            <person name="Geller-Mcgrath D.E."/>
            <person name="Sieber C.M.K."/>
            <person name="Emerson J.B."/>
            <person name="Anantharaman K."/>
            <person name="Thomas B.C."/>
            <person name="Malmstrom R."/>
            <person name="Stieglmeier M."/>
            <person name="Klingl A."/>
            <person name="Woyke T."/>
            <person name="Ryan C.M."/>
            <person name="Banfield J.F."/>
        </authorList>
    </citation>
    <scope>NUCLEOTIDE SEQUENCE [LARGE SCALE GENOMIC DNA]</scope>
</reference>
<dbReference type="AlphaFoldDB" id="A0A2M7U145"/>